<dbReference type="Proteomes" id="UP000654345">
    <property type="component" value="Unassembled WGS sequence"/>
</dbReference>
<dbReference type="EMBL" id="BNJG01000001">
    <property type="protein sequence ID" value="GHO53833.1"/>
    <property type="molecule type" value="Genomic_DNA"/>
</dbReference>
<sequence length="64" mass="7024">MRTPNPYYYYYPTGTYALISADQNGNFTTTIQADGLVSGQTYHVTASDFTYGFSSVSTATFVAQ</sequence>
<proteinExistence type="predicted"/>
<evidence type="ECO:0000313" key="2">
    <source>
        <dbReference type="Proteomes" id="UP000654345"/>
    </source>
</evidence>
<reference evidence="1 2" key="1">
    <citation type="journal article" date="2021" name="Int. J. Syst. Evol. Microbiol.">
        <title>Reticulibacter mediterranei gen. nov., sp. nov., within the new family Reticulibacteraceae fam. nov., and Ktedonospora formicarum gen. nov., sp. nov., Ktedonobacter robiniae sp. nov., Dictyobacter formicarum sp. nov. and Dictyobacter arantiisoli sp. nov., belonging to the class Ktedonobacteria.</title>
        <authorList>
            <person name="Yabe S."/>
            <person name="Zheng Y."/>
            <person name="Wang C.M."/>
            <person name="Sakai Y."/>
            <person name="Abe K."/>
            <person name="Yokota A."/>
            <person name="Donadio S."/>
            <person name="Cavaletti L."/>
            <person name="Monciardini P."/>
        </authorList>
    </citation>
    <scope>NUCLEOTIDE SEQUENCE [LARGE SCALE GENOMIC DNA]</scope>
    <source>
        <strain evidence="1 2">SOSP1-30</strain>
    </source>
</reference>
<dbReference type="RefSeq" id="WP_201370609.1">
    <property type="nucleotide sequence ID" value="NZ_BNJG01000001.1"/>
</dbReference>
<keyword evidence="2" id="KW-1185">Reference proteome</keyword>
<organism evidence="1 2">
    <name type="scientific">Ktedonobacter robiniae</name>
    <dbReference type="NCBI Taxonomy" id="2778365"/>
    <lineage>
        <taxon>Bacteria</taxon>
        <taxon>Bacillati</taxon>
        <taxon>Chloroflexota</taxon>
        <taxon>Ktedonobacteria</taxon>
        <taxon>Ktedonobacterales</taxon>
        <taxon>Ktedonobacteraceae</taxon>
        <taxon>Ktedonobacter</taxon>
    </lineage>
</organism>
<evidence type="ECO:0000313" key="1">
    <source>
        <dbReference type="EMBL" id="GHO53833.1"/>
    </source>
</evidence>
<accession>A0ABQ3UMB4</accession>
<protein>
    <submittedName>
        <fullName evidence="1">Uncharacterized protein</fullName>
    </submittedName>
</protein>
<comment type="caution">
    <text evidence="1">The sequence shown here is derived from an EMBL/GenBank/DDBJ whole genome shotgun (WGS) entry which is preliminary data.</text>
</comment>
<gene>
    <name evidence="1" type="ORF">KSB_23080</name>
</gene>
<name>A0ABQ3UMB4_9CHLR</name>